<feature type="transmembrane region" description="Helical" evidence="6">
    <location>
        <begin position="220"/>
        <end position="243"/>
    </location>
</feature>
<feature type="transmembrane region" description="Helical" evidence="6">
    <location>
        <begin position="141"/>
        <end position="159"/>
    </location>
</feature>
<feature type="domain" description="EamA" evidence="7">
    <location>
        <begin position="45"/>
        <end position="182"/>
    </location>
</feature>
<gene>
    <name evidence="8" type="ORF">EV420DRAFT_1568641</name>
</gene>
<feature type="compositionally biased region" description="Polar residues" evidence="5">
    <location>
        <begin position="402"/>
        <end position="428"/>
    </location>
</feature>
<comment type="caution">
    <text evidence="8">The sequence shown here is derived from an EMBL/GenBank/DDBJ whole genome shotgun (WGS) entry which is preliminary data.</text>
</comment>
<feature type="transmembrane region" description="Helical" evidence="6">
    <location>
        <begin position="112"/>
        <end position="135"/>
    </location>
</feature>
<evidence type="ECO:0000313" key="9">
    <source>
        <dbReference type="Proteomes" id="UP001175211"/>
    </source>
</evidence>
<evidence type="ECO:0000256" key="4">
    <source>
        <dbReference type="ARBA" id="ARBA00023136"/>
    </source>
</evidence>
<reference evidence="8" key="1">
    <citation type="submission" date="2023-06" db="EMBL/GenBank/DDBJ databases">
        <authorList>
            <consortium name="Lawrence Berkeley National Laboratory"/>
            <person name="Ahrendt S."/>
            <person name="Sahu N."/>
            <person name="Indic B."/>
            <person name="Wong-Bajracharya J."/>
            <person name="Merenyi Z."/>
            <person name="Ke H.-M."/>
            <person name="Monk M."/>
            <person name="Kocsube S."/>
            <person name="Drula E."/>
            <person name="Lipzen A."/>
            <person name="Balint B."/>
            <person name="Henrissat B."/>
            <person name="Andreopoulos B."/>
            <person name="Martin F.M."/>
            <person name="Harder C.B."/>
            <person name="Rigling D."/>
            <person name="Ford K.L."/>
            <person name="Foster G.D."/>
            <person name="Pangilinan J."/>
            <person name="Papanicolaou A."/>
            <person name="Barry K."/>
            <person name="LaButti K."/>
            <person name="Viragh M."/>
            <person name="Koriabine M."/>
            <person name="Yan M."/>
            <person name="Riley R."/>
            <person name="Champramary S."/>
            <person name="Plett K.L."/>
            <person name="Tsai I.J."/>
            <person name="Slot J."/>
            <person name="Sipos G."/>
            <person name="Plett J."/>
            <person name="Nagy L.G."/>
            <person name="Grigoriev I.V."/>
        </authorList>
    </citation>
    <scope>NUCLEOTIDE SEQUENCE</scope>
    <source>
        <strain evidence="8">CCBAS 213</strain>
    </source>
</reference>
<dbReference type="InterPro" id="IPR037185">
    <property type="entry name" value="EmrE-like"/>
</dbReference>
<comment type="subcellular location">
    <subcellularLocation>
        <location evidence="1">Membrane</location>
        <topology evidence="1">Multi-pass membrane protein</topology>
    </subcellularLocation>
</comment>
<feature type="transmembrane region" description="Helical" evidence="6">
    <location>
        <begin position="45"/>
        <end position="64"/>
    </location>
</feature>
<protein>
    <recommendedName>
        <fullName evidence="7">EamA domain-containing protein</fullName>
    </recommendedName>
</protein>
<keyword evidence="4 6" id="KW-0472">Membrane</keyword>
<dbReference type="GeneID" id="85357725"/>
<evidence type="ECO:0000256" key="6">
    <source>
        <dbReference type="SAM" id="Phobius"/>
    </source>
</evidence>
<dbReference type="PANTHER" id="PTHR22911:SF6">
    <property type="entry name" value="SOLUTE CARRIER FAMILY 35 MEMBER G1"/>
    <property type="match status" value="1"/>
</dbReference>
<evidence type="ECO:0000313" key="8">
    <source>
        <dbReference type="EMBL" id="KAK0447407.1"/>
    </source>
</evidence>
<feature type="transmembrane region" description="Helical" evidence="6">
    <location>
        <begin position="76"/>
        <end position="100"/>
    </location>
</feature>
<evidence type="ECO:0000256" key="5">
    <source>
        <dbReference type="SAM" id="MobiDB-lite"/>
    </source>
</evidence>
<proteinExistence type="predicted"/>
<evidence type="ECO:0000256" key="2">
    <source>
        <dbReference type="ARBA" id="ARBA00022692"/>
    </source>
</evidence>
<feature type="transmembrane region" description="Helical" evidence="6">
    <location>
        <begin position="171"/>
        <end position="191"/>
    </location>
</feature>
<dbReference type="GO" id="GO:0016020">
    <property type="term" value="C:membrane"/>
    <property type="evidence" value="ECO:0007669"/>
    <property type="project" value="UniProtKB-SubCell"/>
</dbReference>
<evidence type="ECO:0000259" key="7">
    <source>
        <dbReference type="Pfam" id="PF00892"/>
    </source>
</evidence>
<feature type="region of interest" description="Disordered" evidence="5">
    <location>
        <begin position="383"/>
        <end position="434"/>
    </location>
</feature>
<evidence type="ECO:0000256" key="3">
    <source>
        <dbReference type="ARBA" id="ARBA00022989"/>
    </source>
</evidence>
<dbReference type="EMBL" id="JAUEPS010000044">
    <property type="protein sequence ID" value="KAK0447407.1"/>
    <property type="molecule type" value="Genomic_DNA"/>
</dbReference>
<dbReference type="PANTHER" id="PTHR22911">
    <property type="entry name" value="ACYL-MALONYL CONDENSING ENZYME-RELATED"/>
    <property type="match status" value="1"/>
</dbReference>
<accession>A0AA39MUT1</accession>
<name>A0AA39MUT1_ARMTA</name>
<organism evidence="8 9">
    <name type="scientific">Armillaria tabescens</name>
    <name type="common">Ringless honey mushroom</name>
    <name type="synonym">Agaricus tabescens</name>
    <dbReference type="NCBI Taxonomy" id="1929756"/>
    <lineage>
        <taxon>Eukaryota</taxon>
        <taxon>Fungi</taxon>
        <taxon>Dikarya</taxon>
        <taxon>Basidiomycota</taxon>
        <taxon>Agaricomycotina</taxon>
        <taxon>Agaricomycetes</taxon>
        <taxon>Agaricomycetidae</taxon>
        <taxon>Agaricales</taxon>
        <taxon>Marasmiineae</taxon>
        <taxon>Physalacriaceae</taxon>
        <taxon>Desarmillaria</taxon>
    </lineage>
</organism>
<dbReference type="InterPro" id="IPR000620">
    <property type="entry name" value="EamA_dom"/>
</dbReference>
<feature type="transmembrane region" description="Helical" evidence="6">
    <location>
        <begin position="283"/>
        <end position="303"/>
    </location>
</feature>
<feature type="domain" description="EamA" evidence="7">
    <location>
        <begin position="234"/>
        <end position="354"/>
    </location>
</feature>
<dbReference type="Proteomes" id="UP001175211">
    <property type="component" value="Unassembled WGS sequence"/>
</dbReference>
<feature type="transmembrane region" description="Helical" evidence="6">
    <location>
        <begin position="338"/>
        <end position="356"/>
    </location>
</feature>
<keyword evidence="2 6" id="KW-0812">Transmembrane</keyword>
<dbReference type="Pfam" id="PF00892">
    <property type="entry name" value="EamA"/>
    <property type="match status" value="2"/>
</dbReference>
<sequence length="434" mass="46320">MMTTSSSNDGYILLNGPRDSLAVDYPKSRWCRVVEKAQKITRDNLGLLLVTLSQLLLSGVNVAVKTLNGIDPPVGTFELIVVRMAITYLCSVGYMISAGVNDPFLGPKGVRLLLVFRGFSGFFGLFGTYFCLKYLSLSDVTVLSFLAPFCTGISGAIFLKEKYNYREALAGLSSLVGVVLIARPTFIFGHLGEDSDLGPISEGVPLSEELQTVVTSHERLIAVGVALIGVLGSTGAYTSLCAIGKRAHPLHALASFSAQSVIVGSIGMILMRAPVVIPTRLSWGALLAVIGFLGFFAQVALTMGLQRETAGRGTIAIYTQIIFASFAERIFFHSTPQVLSVLGTIIILSSALYVAVTKRKCKQVCHTSNDDIALEEGLLSGSNDDKDTLESAVPVDLKRQSSSEGTNYESAEELTSPTASGSDSQEVINQKPAV</sequence>
<keyword evidence="3 6" id="KW-1133">Transmembrane helix</keyword>
<keyword evidence="9" id="KW-1185">Reference proteome</keyword>
<feature type="transmembrane region" description="Helical" evidence="6">
    <location>
        <begin position="315"/>
        <end position="332"/>
    </location>
</feature>
<dbReference type="SUPFAM" id="SSF103481">
    <property type="entry name" value="Multidrug resistance efflux transporter EmrE"/>
    <property type="match status" value="2"/>
</dbReference>
<evidence type="ECO:0000256" key="1">
    <source>
        <dbReference type="ARBA" id="ARBA00004141"/>
    </source>
</evidence>
<feature type="transmembrane region" description="Helical" evidence="6">
    <location>
        <begin position="250"/>
        <end position="271"/>
    </location>
</feature>
<dbReference type="RefSeq" id="XP_060326128.1">
    <property type="nucleotide sequence ID" value="XM_060474177.1"/>
</dbReference>
<dbReference type="AlphaFoldDB" id="A0AA39MUT1"/>